<keyword evidence="9" id="KW-0234">DNA repair</keyword>
<dbReference type="Pfam" id="PF08785">
    <property type="entry name" value="Ku_PK_bind"/>
    <property type="match status" value="1"/>
</dbReference>
<dbReference type="Pfam" id="PF02735">
    <property type="entry name" value="Ku"/>
    <property type="match status" value="1"/>
</dbReference>
<dbReference type="InterPro" id="IPR036494">
    <property type="entry name" value="Ku_C_sf"/>
</dbReference>
<evidence type="ECO:0000313" key="13">
    <source>
        <dbReference type="Proteomes" id="UP000887575"/>
    </source>
</evidence>
<feature type="region of interest" description="Disordered" evidence="11">
    <location>
        <begin position="1"/>
        <end position="24"/>
    </location>
</feature>
<dbReference type="GO" id="GO:0005524">
    <property type="term" value="F:ATP binding"/>
    <property type="evidence" value="ECO:0007669"/>
    <property type="project" value="UniProtKB-KW"/>
</dbReference>
<dbReference type="Proteomes" id="UP000887575">
    <property type="component" value="Unassembled WGS sequence"/>
</dbReference>
<keyword evidence="5" id="KW-0347">Helicase</keyword>
<dbReference type="GO" id="GO:0003690">
    <property type="term" value="F:double-stranded DNA binding"/>
    <property type="evidence" value="ECO:0007669"/>
    <property type="project" value="TreeGrafter"/>
</dbReference>
<evidence type="ECO:0000256" key="6">
    <source>
        <dbReference type="ARBA" id="ARBA00022840"/>
    </source>
</evidence>
<keyword evidence="10" id="KW-0539">Nucleus</keyword>
<dbReference type="GO" id="GO:0006310">
    <property type="term" value="P:DNA recombination"/>
    <property type="evidence" value="ECO:0007669"/>
    <property type="project" value="UniProtKB-KW"/>
</dbReference>
<dbReference type="AlphaFoldDB" id="A0AAF3EPQ2"/>
<dbReference type="InterPro" id="IPR006164">
    <property type="entry name" value="DNA_bd_Ku70/Ku80"/>
</dbReference>
<evidence type="ECO:0000256" key="10">
    <source>
        <dbReference type="ARBA" id="ARBA00023242"/>
    </source>
</evidence>
<dbReference type="SUPFAM" id="SSF100939">
    <property type="entry name" value="SPOC domain-like"/>
    <property type="match status" value="1"/>
</dbReference>
<dbReference type="GO" id="GO:0006303">
    <property type="term" value="P:double-strand break repair via nonhomologous end joining"/>
    <property type="evidence" value="ECO:0007669"/>
    <property type="project" value="InterPro"/>
</dbReference>
<keyword evidence="3" id="KW-0227">DNA damage</keyword>
<evidence type="ECO:0000256" key="2">
    <source>
        <dbReference type="ARBA" id="ARBA00022741"/>
    </source>
</evidence>
<dbReference type="PANTHER" id="PTHR12604">
    <property type="entry name" value="KU AUTOANTIGEN DNA HELICASE"/>
    <property type="match status" value="1"/>
</dbReference>
<keyword evidence="8" id="KW-0233">DNA recombination</keyword>
<evidence type="ECO:0000256" key="1">
    <source>
        <dbReference type="ARBA" id="ARBA00004123"/>
    </source>
</evidence>
<dbReference type="Gene3D" id="2.40.290.10">
    <property type="match status" value="1"/>
</dbReference>
<organism evidence="13 14">
    <name type="scientific">Mesorhabditis belari</name>
    <dbReference type="NCBI Taxonomy" id="2138241"/>
    <lineage>
        <taxon>Eukaryota</taxon>
        <taxon>Metazoa</taxon>
        <taxon>Ecdysozoa</taxon>
        <taxon>Nematoda</taxon>
        <taxon>Chromadorea</taxon>
        <taxon>Rhabditida</taxon>
        <taxon>Rhabditina</taxon>
        <taxon>Rhabditomorpha</taxon>
        <taxon>Rhabditoidea</taxon>
        <taxon>Rhabditidae</taxon>
        <taxon>Mesorhabditinae</taxon>
        <taxon>Mesorhabditis</taxon>
    </lineage>
</organism>
<feature type="compositionally biased region" description="Basic and acidic residues" evidence="11">
    <location>
        <begin position="1"/>
        <end position="11"/>
    </location>
</feature>
<keyword evidence="2" id="KW-0547">Nucleotide-binding</keyword>
<accession>A0AAF3EPQ2</accession>
<feature type="compositionally biased region" description="Gly residues" evidence="11">
    <location>
        <begin position="299"/>
        <end position="308"/>
    </location>
</feature>
<dbReference type="GO" id="GO:0042162">
    <property type="term" value="F:telomeric DNA binding"/>
    <property type="evidence" value="ECO:0007669"/>
    <property type="project" value="TreeGrafter"/>
</dbReference>
<dbReference type="WBParaSite" id="MBELARI_LOCUS16051">
    <property type="protein sequence ID" value="MBELARI_LOCUS16051"/>
    <property type="gene ID" value="MBELARI_LOCUS16051"/>
</dbReference>
<evidence type="ECO:0000256" key="7">
    <source>
        <dbReference type="ARBA" id="ARBA00023125"/>
    </source>
</evidence>
<dbReference type="Gene3D" id="3.40.50.410">
    <property type="entry name" value="von Willebrand factor, type A domain"/>
    <property type="match status" value="1"/>
</dbReference>
<dbReference type="InterPro" id="IPR016194">
    <property type="entry name" value="SPOC-like_C_dom_sf"/>
</dbReference>
<evidence type="ECO:0000256" key="8">
    <source>
        <dbReference type="ARBA" id="ARBA00023172"/>
    </source>
</evidence>
<dbReference type="SUPFAM" id="SSF53300">
    <property type="entry name" value="vWA-like"/>
    <property type="match status" value="1"/>
</dbReference>
<protein>
    <submittedName>
        <fullName evidence="14">Ku domain-containing protein</fullName>
    </submittedName>
</protein>
<evidence type="ECO:0000256" key="5">
    <source>
        <dbReference type="ARBA" id="ARBA00022806"/>
    </source>
</evidence>
<evidence type="ECO:0000313" key="14">
    <source>
        <dbReference type="WBParaSite" id="MBELARI_LOCUS16051"/>
    </source>
</evidence>
<feature type="domain" description="Ku" evidence="12">
    <location>
        <begin position="355"/>
        <end position="498"/>
    </location>
</feature>
<dbReference type="GO" id="GO:0016787">
    <property type="term" value="F:hydrolase activity"/>
    <property type="evidence" value="ECO:0007669"/>
    <property type="project" value="UniProtKB-KW"/>
</dbReference>
<keyword evidence="6" id="KW-0067">ATP-binding</keyword>
<feature type="compositionally biased region" description="Basic and acidic residues" evidence="11">
    <location>
        <begin position="287"/>
        <end position="297"/>
    </location>
</feature>
<evidence type="ECO:0000256" key="3">
    <source>
        <dbReference type="ARBA" id="ARBA00022763"/>
    </source>
</evidence>
<dbReference type="GO" id="GO:0000723">
    <property type="term" value="P:telomere maintenance"/>
    <property type="evidence" value="ECO:0007669"/>
    <property type="project" value="TreeGrafter"/>
</dbReference>
<evidence type="ECO:0000256" key="4">
    <source>
        <dbReference type="ARBA" id="ARBA00022801"/>
    </source>
</evidence>
<comment type="subcellular location">
    <subcellularLocation>
        <location evidence="1">Nucleus</location>
    </subcellularLocation>
</comment>
<dbReference type="SUPFAM" id="SSF101420">
    <property type="entry name" value="C-terminal domain of Ku80"/>
    <property type="match status" value="1"/>
</dbReference>
<dbReference type="PANTHER" id="PTHR12604:SF4">
    <property type="entry name" value="X-RAY REPAIR CROSS-COMPLEMENTING PROTEIN 5"/>
    <property type="match status" value="1"/>
</dbReference>
<dbReference type="InterPro" id="IPR036465">
    <property type="entry name" value="vWFA_dom_sf"/>
</dbReference>
<feature type="region of interest" description="Disordered" evidence="11">
    <location>
        <begin position="284"/>
        <end position="350"/>
    </location>
</feature>
<feature type="compositionally biased region" description="Low complexity" evidence="11">
    <location>
        <begin position="309"/>
        <end position="318"/>
    </location>
</feature>
<keyword evidence="4" id="KW-0378">Hydrolase</keyword>
<dbReference type="InterPro" id="IPR014893">
    <property type="entry name" value="Ku_PK_bind"/>
</dbReference>
<sequence>MPRKKVVDKGEASPAAAKRKTTKTKPDNANVIVIDAGRNMEGEPFHDTIQTVEWLLTRKIMRSKSDADRKTAGGMDLFGIVVFGCDETDNPLGTEGVLAKEEVLQMATFDQMRFLSELSPSQKTYGDYAQGLIVALDWLKRRLEDGGDFDKKNLILFTNALGNRDRPTHRTALEVIASVLAAMDVELHVVGLTDPPESHSVTELKEFVAENGGSTYDYSNVGKLISKLSAYQQLTRLNYFQLEIAKDIKLNFKCINYISKARSDKEERMRAVDPRTLKAVHRQRHLFTVEETSKEDGASGDGGQGGPSAGSSSYGFGAFRPTGPNGAAKDNGFKKEEAMDEGEGEGTQQQQEYTYTQVNPEDKAYGYVFGSSKLIMDKETKDSYNLSFNYNRSSVFQLICTVPENAIHPQYMAGTETRVFVPDTRKGAQPAAGAFVEGLLEAKAVAIVRFAFNAIAQPTLVALKPRIHPEYNTPMLYGIRLPFADDIRHTMFPPLEKIDPIKSIEKLDLIDELIDNFMAEGEGALSNSHRQREAYLKRNQLIFEKVGVRTSVIKAGERELTETQKNIIEHVRREFPIVDYKAMKAAERENERQRVAEVDVDALLAGNEEEEEQEDLKPMKADLDAKIAKSAGDEKKGMSLFLKEQFAHIIVNASDSPEEINLNKLQFARSWCIRTAEPKLFNDLMGKLRNLDDIKEWAARCTNPALRPITTVECEKSEVNEEKAKKWWIDDEDDDDDDF</sequence>
<dbReference type="GO" id="GO:0004386">
    <property type="term" value="F:helicase activity"/>
    <property type="evidence" value="ECO:0007669"/>
    <property type="project" value="UniProtKB-KW"/>
</dbReference>
<proteinExistence type="predicted"/>
<keyword evidence="7" id="KW-0238">DNA-binding</keyword>
<name>A0AAF3EPQ2_9BILA</name>
<dbReference type="GO" id="GO:0043564">
    <property type="term" value="C:Ku70:Ku80 complex"/>
    <property type="evidence" value="ECO:0007669"/>
    <property type="project" value="TreeGrafter"/>
</dbReference>
<evidence type="ECO:0000256" key="11">
    <source>
        <dbReference type="SAM" id="MobiDB-lite"/>
    </source>
</evidence>
<dbReference type="SMART" id="SM00559">
    <property type="entry name" value="Ku78"/>
    <property type="match status" value="1"/>
</dbReference>
<evidence type="ECO:0000259" key="12">
    <source>
        <dbReference type="SMART" id="SM00559"/>
    </source>
</evidence>
<keyword evidence="13" id="KW-1185">Reference proteome</keyword>
<evidence type="ECO:0000256" key="9">
    <source>
        <dbReference type="ARBA" id="ARBA00023204"/>
    </source>
</evidence>
<reference evidence="14" key="1">
    <citation type="submission" date="2024-02" db="UniProtKB">
        <authorList>
            <consortium name="WormBaseParasite"/>
        </authorList>
    </citation>
    <scope>IDENTIFICATION</scope>
</reference>
<dbReference type="Gene3D" id="1.25.40.240">
    <property type="entry name" value="Ku, C-terminal domain"/>
    <property type="match status" value="1"/>
</dbReference>